<evidence type="ECO:0000256" key="3">
    <source>
        <dbReference type="ARBA" id="ARBA00022692"/>
    </source>
</evidence>
<dbReference type="WBParaSite" id="PSAMB.scaffold15size126113.g363.t1">
    <property type="protein sequence ID" value="PSAMB.scaffold15size126113.g363.t1"/>
    <property type="gene ID" value="PSAMB.scaffold15size126113.g363"/>
</dbReference>
<sequence length="140" mass="15268">MASSSLGLVSARFLSLAAHFIITISIFWAREDNVKAGLGLDFTTQEYDDKDTSLIVALSLTLACMLVEIVGFFGGVTTFMQTISLLSMCLHSVACITLAFFVWDIWDCDLYWVLFAIFSALPAAVETVAIVGFVGFSKLC</sequence>
<comment type="subcellular location">
    <subcellularLocation>
        <location evidence="1">Membrane</location>
        <topology evidence="1">Multi-pass membrane protein</topology>
    </subcellularLocation>
</comment>
<dbReference type="PANTHER" id="PTHR34341">
    <property type="entry name" value="TRANSMEMBRANE PROTEIN 107"/>
    <property type="match status" value="1"/>
</dbReference>
<evidence type="ECO:0000256" key="1">
    <source>
        <dbReference type="ARBA" id="ARBA00004141"/>
    </source>
</evidence>
<accession>A0A914V6R7</accession>
<feature type="transmembrane region" description="Helical" evidence="7">
    <location>
        <begin position="85"/>
        <end position="106"/>
    </location>
</feature>
<dbReference type="Pfam" id="PF14995">
    <property type="entry name" value="TMEM107"/>
    <property type="match status" value="1"/>
</dbReference>
<organism evidence="8 9">
    <name type="scientific">Plectus sambesii</name>
    <dbReference type="NCBI Taxonomy" id="2011161"/>
    <lineage>
        <taxon>Eukaryota</taxon>
        <taxon>Metazoa</taxon>
        <taxon>Ecdysozoa</taxon>
        <taxon>Nematoda</taxon>
        <taxon>Chromadorea</taxon>
        <taxon>Plectida</taxon>
        <taxon>Plectina</taxon>
        <taxon>Plectoidea</taxon>
        <taxon>Plectidae</taxon>
        <taxon>Plectus</taxon>
    </lineage>
</organism>
<keyword evidence="3 7" id="KW-0812">Transmembrane</keyword>
<dbReference type="GO" id="GO:0036038">
    <property type="term" value="C:MKS complex"/>
    <property type="evidence" value="ECO:0007669"/>
    <property type="project" value="TreeGrafter"/>
</dbReference>
<feature type="transmembrane region" description="Helical" evidence="7">
    <location>
        <begin position="53"/>
        <end position="73"/>
    </location>
</feature>
<dbReference type="InterPro" id="IPR029248">
    <property type="entry name" value="TMEM107"/>
</dbReference>
<evidence type="ECO:0000256" key="2">
    <source>
        <dbReference type="ARBA" id="ARBA00015652"/>
    </source>
</evidence>
<reference evidence="9" key="1">
    <citation type="submission" date="2022-11" db="UniProtKB">
        <authorList>
            <consortium name="WormBaseParasite"/>
        </authorList>
    </citation>
    <scope>IDENTIFICATION</scope>
</reference>
<evidence type="ECO:0000313" key="8">
    <source>
        <dbReference type="Proteomes" id="UP000887566"/>
    </source>
</evidence>
<proteinExistence type="predicted"/>
<dbReference type="GO" id="GO:0016020">
    <property type="term" value="C:membrane"/>
    <property type="evidence" value="ECO:0007669"/>
    <property type="project" value="UniProtKB-SubCell"/>
</dbReference>
<keyword evidence="4" id="KW-0970">Cilium biogenesis/degradation</keyword>
<protein>
    <recommendedName>
        <fullName evidence="2">Transmembrane protein 107</fullName>
    </recommendedName>
</protein>
<dbReference type="Proteomes" id="UP000887566">
    <property type="component" value="Unplaced"/>
</dbReference>
<feature type="transmembrane region" description="Helical" evidence="7">
    <location>
        <begin position="112"/>
        <end position="136"/>
    </location>
</feature>
<keyword evidence="8" id="KW-1185">Reference proteome</keyword>
<evidence type="ECO:0000313" key="9">
    <source>
        <dbReference type="WBParaSite" id="PSAMB.scaffold15size126113.g363.t1"/>
    </source>
</evidence>
<evidence type="ECO:0000256" key="4">
    <source>
        <dbReference type="ARBA" id="ARBA00022794"/>
    </source>
</evidence>
<evidence type="ECO:0000256" key="5">
    <source>
        <dbReference type="ARBA" id="ARBA00022989"/>
    </source>
</evidence>
<keyword evidence="5 7" id="KW-1133">Transmembrane helix</keyword>
<dbReference type="PANTHER" id="PTHR34341:SF1">
    <property type="entry name" value="TRANSMEMBRANE PROTEIN 107"/>
    <property type="match status" value="1"/>
</dbReference>
<keyword evidence="6 7" id="KW-0472">Membrane</keyword>
<dbReference type="GO" id="GO:1905515">
    <property type="term" value="P:non-motile cilium assembly"/>
    <property type="evidence" value="ECO:0007669"/>
    <property type="project" value="TreeGrafter"/>
</dbReference>
<evidence type="ECO:0000256" key="7">
    <source>
        <dbReference type="SAM" id="Phobius"/>
    </source>
</evidence>
<dbReference type="AlphaFoldDB" id="A0A914V6R7"/>
<name>A0A914V6R7_9BILA</name>
<evidence type="ECO:0000256" key="6">
    <source>
        <dbReference type="ARBA" id="ARBA00023136"/>
    </source>
</evidence>
<dbReference type="GO" id="GO:1904491">
    <property type="term" value="P:protein localization to ciliary transition zone"/>
    <property type="evidence" value="ECO:0007669"/>
    <property type="project" value="TreeGrafter"/>
</dbReference>